<gene>
    <name evidence="1" type="ORF">NM688_g2035</name>
</gene>
<name>A0ACC1T9T9_9APHY</name>
<keyword evidence="2" id="KW-1185">Reference proteome</keyword>
<proteinExistence type="predicted"/>
<organism evidence="1 2">
    <name type="scientific">Phlebia brevispora</name>
    <dbReference type="NCBI Taxonomy" id="194682"/>
    <lineage>
        <taxon>Eukaryota</taxon>
        <taxon>Fungi</taxon>
        <taxon>Dikarya</taxon>
        <taxon>Basidiomycota</taxon>
        <taxon>Agaricomycotina</taxon>
        <taxon>Agaricomycetes</taxon>
        <taxon>Polyporales</taxon>
        <taxon>Meruliaceae</taxon>
        <taxon>Phlebia</taxon>
    </lineage>
</organism>
<reference evidence="1" key="1">
    <citation type="submission" date="2022-07" db="EMBL/GenBank/DDBJ databases">
        <title>Genome Sequence of Phlebia brevispora.</title>
        <authorList>
            <person name="Buettner E."/>
        </authorList>
    </citation>
    <scope>NUCLEOTIDE SEQUENCE</scope>
    <source>
        <strain evidence="1">MPL23</strain>
    </source>
</reference>
<evidence type="ECO:0000313" key="2">
    <source>
        <dbReference type="Proteomes" id="UP001148662"/>
    </source>
</evidence>
<comment type="caution">
    <text evidence="1">The sequence shown here is derived from an EMBL/GenBank/DDBJ whole genome shotgun (WGS) entry which is preliminary data.</text>
</comment>
<dbReference type="EMBL" id="JANHOG010000242">
    <property type="protein sequence ID" value="KAJ3556423.1"/>
    <property type="molecule type" value="Genomic_DNA"/>
</dbReference>
<evidence type="ECO:0000313" key="1">
    <source>
        <dbReference type="EMBL" id="KAJ3556423.1"/>
    </source>
</evidence>
<sequence>MTTRASVIAADAIVLLVTWVKTWHTYKTASRVDVHVPLSYLILRDGTIYFMILLALNVLQILVVGVSVFEKLEPVNSFIVTLTPILISRFILNLRDANESRKNSTEDAYDSRFSHPGFRVPTLPSFTDNMGEMLDHSPPHDESENRDRDDSNSPEGPVLPFLEQYYTPTPLEDPYAIIEERRDTAA</sequence>
<protein>
    <submittedName>
        <fullName evidence="1">Uncharacterized protein</fullName>
    </submittedName>
</protein>
<accession>A0ACC1T9T9</accession>
<dbReference type="Proteomes" id="UP001148662">
    <property type="component" value="Unassembled WGS sequence"/>
</dbReference>